<proteinExistence type="inferred from homology"/>
<feature type="compositionally biased region" description="Acidic residues" evidence="4">
    <location>
        <begin position="138"/>
        <end position="148"/>
    </location>
</feature>
<comment type="subcellular location">
    <subcellularLocation>
        <location evidence="1">Nucleus</location>
    </subcellularLocation>
</comment>
<feature type="compositionally biased region" description="Acidic residues" evidence="4">
    <location>
        <begin position="163"/>
        <end position="173"/>
    </location>
</feature>
<keyword evidence="3" id="KW-0539">Nucleus</keyword>
<dbReference type="GO" id="GO:0005666">
    <property type="term" value="C:RNA polymerase III complex"/>
    <property type="evidence" value="ECO:0007669"/>
    <property type="project" value="TreeGrafter"/>
</dbReference>
<dbReference type="InterPro" id="IPR024661">
    <property type="entry name" value="RNA_pol_III_Rpc31"/>
</dbReference>
<evidence type="ECO:0000256" key="2">
    <source>
        <dbReference type="ARBA" id="ARBA00008352"/>
    </source>
</evidence>
<evidence type="ECO:0000256" key="1">
    <source>
        <dbReference type="ARBA" id="ARBA00004123"/>
    </source>
</evidence>
<keyword evidence="6" id="KW-1185">Reference proteome</keyword>
<evidence type="ECO:0000256" key="3">
    <source>
        <dbReference type="ARBA" id="ARBA00023242"/>
    </source>
</evidence>
<accession>A0A3P7ID37</accession>
<dbReference type="PANTHER" id="PTHR15367:SF2">
    <property type="entry name" value="DNA-DIRECTED RNA POLYMERASE III SUBUNIT"/>
    <property type="match status" value="1"/>
</dbReference>
<feature type="region of interest" description="Disordered" evidence="4">
    <location>
        <begin position="126"/>
        <end position="180"/>
    </location>
</feature>
<reference evidence="5 6" key="1">
    <citation type="submission" date="2018-11" db="EMBL/GenBank/DDBJ databases">
        <authorList>
            <consortium name="Pathogen Informatics"/>
        </authorList>
    </citation>
    <scope>NUCLEOTIDE SEQUENCE [LARGE SCALE GENOMIC DNA]</scope>
</reference>
<dbReference type="AlphaFoldDB" id="A0A3P7ID37"/>
<evidence type="ECO:0008006" key="7">
    <source>
        <dbReference type="Google" id="ProtNLM"/>
    </source>
</evidence>
<evidence type="ECO:0000313" key="5">
    <source>
        <dbReference type="EMBL" id="VDM70810.1"/>
    </source>
</evidence>
<evidence type="ECO:0000256" key="4">
    <source>
        <dbReference type="SAM" id="MobiDB-lite"/>
    </source>
</evidence>
<dbReference type="EMBL" id="UYYB01017678">
    <property type="protein sequence ID" value="VDM70810.1"/>
    <property type="molecule type" value="Genomic_DNA"/>
</dbReference>
<comment type="similarity">
    <text evidence="2">Belongs to the eukaryotic RPC7 RNA polymerase subunit family.</text>
</comment>
<dbReference type="Proteomes" id="UP000270094">
    <property type="component" value="Unassembled WGS sequence"/>
</dbReference>
<protein>
    <recommendedName>
        <fullName evidence="7">DNA-directed RNA polymerase III subunit</fullName>
    </recommendedName>
</protein>
<dbReference type="GO" id="GO:0006383">
    <property type="term" value="P:transcription by RNA polymerase III"/>
    <property type="evidence" value="ECO:0007669"/>
    <property type="project" value="InterPro"/>
</dbReference>
<evidence type="ECO:0000313" key="6">
    <source>
        <dbReference type="Proteomes" id="UP000270094"/>
    </source>
</evidence>
<dbReference type="Pfam" id="PF11705">
    <property type="entry name" value="RNA_pol_3_Rpc31"/>
    <property type="match status" value="1"/>
</dbReference>
<gene>
    <name evidence="5" type="ORF">SVUK_LOCUS5808</name>
</gene>
<sequence>MGGRGRGRGGGPGTTIRAVAQALGIARNDMAIYANQRTVEDPPDYPVCHQLDIIIKFQESPFYLDNVQIKDIRRYTDKYNEVQRERLEPDFARLPEELCWRNEKARVPSAKKRKMEDTTEVIQQKLMRLEQAEQQDGVNEEEIEDEEGSEKSEAEAPGSNVPSDDDFGEEDNDYCANYFD</sequence>
<dbReference type="PANTHER" id="PTHR15367">
    <property type="entry name" value="DNA-DIRECTED RNA POLYMERASE III"/>
    <property type="match status" value="1"/>
</dbReference>
<feature type="non-terminal residue" evidence="5">
    <location>
        <position position="180"/>
    </location>
</feature>
<organism evidence="5 6">
    <name type="scientific">Strongylus vulgaris</name>
    <name type="common">Blood worm</name>
    <dbReference type="NCBI Taxonomy" id="40348"/>
    <lineage>
        <taxon>Eukaryota</taxon>
        <taxon>Metazoa</taxon>
        <taxon>Ecdysozoa</taxon>
        <taxon>Nematoda</taxon>
        <taxon>Chromadorea</taxon>
        <taxon>Rhabditida</taxon>
        <taxon>Rhabditina</taxon>
        <taxon>Rhabditomorpha</taxon>
        <taxon>Strongyloidea</taxon>
        <taxon>Strongylidae</taxon>
        <taxon>Strongylus</taxon>
    </lineage>
</organism>
<name>A0A3P7ID37_STRVU</name>
<dbReference type="OrthoDB" id="5377312at2759"/>